<accession>A0A6L9EE77</accession>
<dbReference type="EMBL" id="WXYO01000006">
    <property type="protein sequence ID" value="NAS13017.1"/>
    <property type="molecule type" value="Genomic_DNA"/>
</dbReference>
<dbReference type="RefSeq" id="WP_161436063.1">
    <property type="nucleotide sequence ID" value="NZ_WXYO01000006.1"/>
</dbReference>
<comment type="caution">
    <text evidence="2">The sequence shown here is derived from an EMBL/GenBank/DDBJ whole genome shotgun (WGS) entry which is preliminary data.</text>
</comment>
<dbReference type="AlphaFoldDB" id="A0A6L9EE77"/>
<dbReference type="SUPFAM" id="SSF109604">
    <property type="entry name" value="HD-domain/PDEase-like"/>
    <property type="match status" value="1"/>
</dbReference>
<organism evidence="2 3">
    <name type="scientific">Poritiphilus flavus</name>
    <dbReference type="NCBI Taxonomy" id="2697053"/>
    <lineage>
        <taxon>Bacteria</taxon>
        <taxon>Pseudomonadati</taxon>
        <taxon>Bacteroidota</taxon>
        <taxon>Flavobacteriia</taxon>
        <taxon>Flavobacteriales</taxon>
        <taxon>Flavobacteriaceae</taxon>
        <taxon>Poritiphilus</taxon>
    </lineage>
</organism>
<dbReference type="InterPro" id="IPR006674">
    <property type="entry name" value="HD_domain"/>
</dbReference>
<dbReference type="Gene3D" id="1.10.3210.10">
    <property type="entry name" value="Hypothetical protein af1432"/>
    <property type="match status" value="1"/>
</dbReference>
<dbReference type="Proteomes" id="UP000475249">
    <property type="component" value="Unassembled WGS sequence"/>
</dbReference>
<dbReference type="Pfam" id="PF01966">
    <property type="entry name" value="HD"/>
    <property type="match status" value="1"/>
</dbReference>
<dbReference type="SMART" id="SM00471">
    <property type="entry name" value="HDc"/>
    <property type="match status" value="1"/>
</dbReference>
<evidence type="ECO:0000313" key="3">
    <source>
        <dbReference type="Proteomes" id="UP000475249"/>
    </source>
</evidence>
<evidence type="ECO:0000259" key="1">
    <source>
        <dbReference type="SMART" id="SM00471"/>
    </source>
</evidence>
<feature type="domain" description="HD/PDEase" evidence="1">
    <location>
        <begin position="26"/>
        <end position="140"/>
    </location>
</feature>
<proteinExistence type="predicted"/>
<gene>
    <name evidence="2" type="ORF">GTQ38_13460</name>
</gene>
<sequence length="193" mass="22170">MSNQHIVLQAAVYTAQRIIAEQPKNRVFHNLHHTITVLEGAGKIGRAENLKEVELQMVLLAAVFHDLGHIECYSGHEEVSKRLANEWLTAQNYPEEKIAMILGCIGATRIPQNPKNILEEVVCDADLIHLSFESYPIYREMLRSEWEKELGLVYTDEEWIANNNKFLMEHSYFTAYGKNTLEPKKVNVSNIYS</sequence>
<dbReference type="CDD" id="cd00077">
    <property type="entry name" value="HDc"/>
    <property type="match status" value="1"/>
</dbReference>
<name>A0A6L9EE77_9FLAO</name>
<protein>
    <submittedName>
        <fullName evidence="2">HD domain-containing protein</fullName>
    </submittedName>
</protein>
<keyword evidence="3" id="KW-1185">Reference proteome</keyword>
<evidence type="ECO:0000313" key="2">
    <source>
        <dbReference type="EMBL" id="NAS13017.1"/>
    </source>
</evidence>
<reference evidence="2 3" key="1">
    <citation type="submission" date="2020-01" db="EMBL/GenBank/DDBJ databases">
        <title>Bacteria diversity of Porities sp.</title>
        <authorList>
            <person name="Wang G."/>
        </authorList>
    </citation>
    <scope>NUCLEOTIDE SEQUENCE [LARGE SCALE GENOMIC DNA]</scope>
    <source>
        <strain evidence="2 3">R33</strain>
    </source>
</reference>
<dbReference type="InterPro" id="IPR003607">
    <property type="entry name" value="HD/PDEase_dom"/>
</dbReference>